<dbReference type="GeneID" id="19943966"/>
<feature type="coiled-coil region" evidence="1">
    <location>
        <begin position="227"/>
        <end position="254"/>
    </location>
</feature>
<evidence type="ECO:0000313" key="4">
    <source>
        <dbReference type="Proteomes" id="UP000030762"/>
    </source>
</evidence>
<dbReference type="VEuPathDB" id="FungiDB:SDRG_03239"/>
<dbReference type="InParanoid" id="T0QNX6"/>
<reference evidence="3 4" key="1">
    <citation type="submission" date="2012-04" db="EMBL/GenBank/DDBJ databases">
        <title>The Genome Sequence of Saprolegnia declina VS20.</title>
        <authorList>
            <consortium name="The Broad Institute Genome Sequencing Platform"/>
            <person name="Russ C."/>
            <person name="Nusbaum C."/>
            <person name="Tyler B."/>
            <person name="van West P."/>
            <person name="Dieguez-Uribeondo J."/>
            <person name="de Bruijn I."/>
            <person name="Tripathy S."/>
            <person name="Jiang R."/>
            <person name="Young S.K."/>
            <person name="Zeng Q."/>
            <person name="Gargeya S."/>
            <person name="Fitzgerald M."/>
            <person name="Haas B."/>
            <person name="Abouelleil A."/>
            <person name="Alvarado L."/>
            <person name="Arachchi H.M."/>
            <person name="Berlin A."/>
            <person name="Chapman S.B."/>
            <person name="Goldberg J."/>
            <person name="Griggs A."/>
            <person name="Gujja S."/>
            <person name="Hansen M."/>
            <person name="Howarth C."/>
            <person name="Imamovic A."/>
            <person name="Larimer J."/>
            <person name="McCowen C."/>
            <person name="Montmayeur A."/>
            <person name="Murphy C."/>
            <person name="Neiman D."/>
            <person name="Pearson M."/>
            <person name="Priest M."/>
            <person name="Roberts A."/>
            <person name="Saif S."/>
            <person name="Shea T."/>
            <person name="Sisk P."/>
            <person name="Sykes S."/>
            <person name="Wortman J."/>
            <person name="Nusbaum C."/>
            <person name="Birren B."/>
        </authorList>
    </citation>
    <scope>NUCLEOTIDE SEQUENCE [LARGE SCALE GENOMIC DNA]</scope>
    <source>
        <strain evidence="3 4">VS20</strain>
    </source>
</reference>
<feature type="compositionally biased region" description="Low complexity" evidence="2">
    <location>
        <begin position="74"/>
        <end position="83"/>
    </location>
</feature>
<evidence type="ECO:0000256" key="2">
    <source>
        <dbReference type="SAM" id="MobiDB-lite"/>
    </source>
</evidence>
<accession>T0QNX6</accession>
<dbReference type="OMA" id="QMSHEAK"/>
<evidence type="ECO:0008006" key="5">
    <source>
        <dbReference type="Google" id="ProtNLM"/>
    </source>
</evidence>
<keyword evidence="4" id="KW-1185">Reference proteome</keyword>
<dbReference type="eggNOG" id="ENOG502QPKV">
    <property type="taxonomic scope" value="Eukaryota"/>
</dbReference>
<evidence type="ECO:0000313" key="3">
    <source>
        <dbReference type="EMBL" id="EQC39819.1"/>
    </source>
</evidence>
<feature type="region of interest" description="Disordered" evidence="2">
    <location>
        <begin position="72"/>
        <end position="109"/>
    </location>
</feature>
<keyword evidence="1" id="KW-0175">Coiled coil</keyword>
<feature type="compositionally biased region" description="Polar residues" evidence="2">
    <location>
        <begin position="84"/>
        <end position="95"/>
    </location>
</feature>
<sequence>MSSRSLVDRAAALNAANAAATARGRRAASAAEAALASVRSVSAITVSEADNEDDDEGDVMALPENPKELAKELSFSSNSRRSSQANWKETIQSLSPRRHSRVLGEHPPSLVSSLNRPIAASSKSMSEFCDEHSTSIADLQEAINKLAALNRTTESAVATMLENIDKLQADEKDLQRKAVQTTTVLEKQKHTQMSHEAKYLEAEADLASKTFALDDAKRSEAKAAMAAKAIEIRLERALQDVEKVKRELRDERATKGGPAVPKVDHDKVLRDTKRAEKQKSELLVAYKKQAKLIEVLKRQRIHLEAAKDLELTEAEFAKTVDLGNL</sequence>
<dbReference type="OrthoDB" id="269872at2759"/>
<name>T0QNX6_SAPDV</name>
<dbReference type="Proteomes" id="UP000030762">
    <property type="component" value="Unassembled WGS sequence"/>
</dbReference>
<dbReference type="EMBL" id="JH767138">
    <property type="protein sequence ID" value="EQC39819.1"/>
    <property type="molecule type" value="Genomic_DNA"/>
</dbReference>
<proteinExistence type="predicted"/>
<dbReference type="PANTHER" id="PTHR23313">
    <property type="entry name" value="TSEC1-RELATED"/>
    <property type="match status" value="1"/>
</dbReference>
<feature type="coiled-coil region" evidence="1">
    <location>
        <begin position="136"/>
        <end position="177"/>
    </location>
</feature>
<protein>
    <recommendedName>
        <fullName evidence="5">Testis expressed 9</fullName>
    </recommendedName>
</protein>
<evidence type="ECO:0000256" key="1">
    <source>
        <dbReference type="SAM" id="Coils"/>
    </source>
</evidence>
<dbReference type="AlphaFoldDB" id="T0QNX6"/>
<dbReference type="RefSeq" id="XP_008607091.1">
    <property type="nucleotide sequence ID" value="XM_008608869.1"/>
</dbReference>
<organism evidence="3 4">
    <name type="scientific">Saprolegnia diclina (strain VS20)</name>
    <dbReference type="NCBI Taxonomy" id="1156394"/>
    <lineage>
        <taxon>Eukaryota</taxon>
        <taxon>Sar</taxon>
        <taxon>Stramenopiles</taxon>
        <taxon>Oomycota</taxon>
        <taxon>Saprolegniomycetes</taxon>
        <taxon>Saprolegniales</taxon>
        <taxon>Saprolegniaceae</taxon>
        <taxon>Saprolegnia</taxon>
    </lineage>
</organism>
<dbReference type="PANTHER" id="PTHR23313:SF0">
    <property type="entry name" value="TESTIS-EXPRESSED PROTEIN 9"/>
    <property type="match status" value="1"/>
</dbReference>
<gene>
    <name evidence="3" type="ORF">SDRG_03239</name>
</gene>